<keyword evidence="3" id="KW-1185">Reference proteome</keyword>
<sequence length="98" mass="11019">MSQRPHGQAPPSEMGDPNYAALLFQQQADGSTRRIGAAAGGWEQQANGRSQLQQDSPVLPWLENTAQGDQRRLQRNRSYKISIRRWNRSIVVGDVTIF</sequence>
<accession>A0A811MH76</accession>
<evidence type="ECO:0000256" key="1">
    <source>
        <dbReference type="SAM" id="MobiDB-lite"/>
    </source>
</evidence>
<evidence type="ECO:0000313" key="2">
    <source>
        <dbReference type="EMBL" id="CAD6206225.1"/>
    </source>
</evidence>
<name>A0A811MH76_9POAL</name>
<proteinExistence type="predicted"/>
<dbReference type="EMBL" id="CAJGYO010000001">
    <property type="protein sequence ID" value="CAD6206225.1"/>
    <property type="molecule type" value="Genomic_DNA"/>
</dbReference>
<feature type="compositionally biased region" description="Polar residues" evidence="1">
    <location>
        <begin position="44"/>
        <end position="55"/>
    </location>
</feature>
<dbReference type="Proteomes" id="UP000604825">
    <property type="component" value="Unassembled WGS sequence"/>
</dbReference>
<organism evidence="2 3">
    <name type="scientific">Miscanthus lutarioriparius</name>
    <dbReference type="NCBI Taxonomy" id="422564"/>
    <lineage>
        <taxon>Eukaryota</taxon>
        <taxon>Viridiplantae</taxon>
        <taxon>Streptophyta</taxon>
        <taxon>Embryophyta</taxon>
        <taxon>Tracheophyta</taxon>
        <taxon>Spermatophyta</taxon>
        <taxon>Magnoliopsida</taxon>
        <taxon>Liliopsida</taxon>
        <taxon>Poales</taxon>
        <taxon>Poaceae</taxon>
        <taxon>PACMAD clade</taxon>
        <taxon>Panicoideae</taxon>
        <taxon>Andropogonodae</taxon>
        <taxon>Andropogoneae</taxon>
        <taxon>Saccharinae</taxon>
        <taxon>Miscanthus</taxon>
    </lineage>
</organism>
<gene>
    <name evidence="2" type="ORF">NCGR_LOCUS3957</name>
</gene>
<comment type="caution">
    <text evidence="2">The sequence shown here is derived from an EMBL/GenBank/DDBJ whole genome shotgun (WGS) entry which is preliminary data.</text>
</comment>
<feature type="region of interest" description="Disordered" evidence="1">
    <location>
        <begin position="30"/>
        <end position="55"/>
    </location>
</feature>
<protein>
    <submittedName>
        <fullName evidence="2">Uncharacterized protein</fullName>
    </submittedName>
</protein>
<evidence type="ECO:0000313" key="3">
    <source>
        <dbReference type="Proteomes" id="UP000604825"/>
    </source>
</evidence>
<dbReference type="AlphaFoldDB" id="A0A811MH76"/>
<reference evidence="2" key="1">
    <citation type="submission" date="2020-10" db="EMBL/GenBank/DDBJ databases">
        <authorList>
            <person name="Han B."/>
            <person name="Lu T."/>
            <person name="Zhao Q."/>
            <person name="Huang X."/>
            <person name="Zhao Y."/>
        </authorList>
    </citation>
    <scope>NUCLEOTIDE SEQUENCE</scope>
</reference>